<organism evidence="2 3">
    <name type="scientific">Flexivirga endophytica</name>
    <dbReference type="NCBI Taxonomy" id="1849103"/>
    <lineage>
        <taxon>Bacteria</taxon>
        <taxon>Bacillati</taxon>
        <taxon>Actinomycetota</taxon>
        <taxon>Actinomycetes</taxon>
        <taxon>Micrococcales</taxon>
        <taxon>Dermacoccaceae</taxon>
        <taxon>Flexivirga</taxon>
    </lineage>
</organism>
<dbReference type="Proteomes" id="UP000636793">
    <property type="component" value="Unassembled WGS sequence"/>
</dbReference>
<proteinExistence type="predicted"/>
<keyword evidence="3" id="KW-1185">Reference proteome</keyword>
<evidence type="ECO:0000313" key="2">
    <source>
        <dbReference type="EMBL" id="GGB37250.1"/>
    </source>
</evidence>
<dbReference type="InterPro" id="IPR015947">
    <property type="entry name" value="PUA-like_sf"/>
</dbReference>
<dbReference type="Gene3D" id="3.10.590.10">
    <property type="entry name" value="ph1033 like domains"/>
    <property type="match status" value="1"/>
</dbReference>
<protein>
    <submittedName>
        <fullName evidence="2">UPF0310 protein</fullName>
    </submittedName>
</protein>
<dbReference type="CDD" id="cd21132">
    <property type="entry name" value="EVE-like"/>
    <property type="match status" value="1"/>
</dbReference>
<evidence type="ECO:0000313" key="3">
    <source>
        <dbReference type="Proteomes" id="UP000636793"/>
    </source>
</evidence>
<dbReference type="EMBL" id="BMHI01000004">
    <property type="protein sequence ID" value="GGB37250.1"/>
    <property type="molecule type" value="Genomic_DNA"/>
</dbReference>
<gene>
    <name evidence="2" type="ORF">GCM10011492_30040</name>
</gene>
<evidence type="ECO:0000259" key="1">
    <source>
        <dbReference type="Pfam" id="PF01878"/>
    </source>
</evidence>
<comment type="caution">
    <text evidence="2">The sequence shown here is derived from an EMBL/GenBank/DDBJ whole genome shotgun (WGS) entry which is preliminary data.</text>
</comment>
<feature type="domain" description="EVE" evidence="1">
    <location>
        <begin position="6"/>
        <end position="77"/>
    </location>
</feature>
<reference evidence="2" key="2">
    <citation type="submission" date="2020-09" db="EMBL/GenBank/DDBJ databases">
        <authorList>
            <person name="Sun Q."/>
            <person name="Zhou Y."/>
        </authorList>
    </citation>
    <scope>NUCLEOTIDE SEQUENCE</scope>
    <source>
        <strain evidence="2">CGMCC 1.15085</strain>
    </source>
</reference>
<name>A0A916T9T2_9MICO</name>
<dbReference type="Pfam" id="PF01878">
    <property type="entry name" value="EVE"/>
    <property type="match status" value="1"/>
</dbReference>
<dbReference type="RefSeq" id="WP_188837820.1">
    <property type="nucleotide sequence ID" value="NZ_BMHI01000004.1"/>
</dbReference>
<dbReference type="InterPro" id="IPR002740">
    <property type="entry name" value="EVE_domain"/>
</dbReference>
<accession>A0A916T9T2</accession>
<dbReference type="SUPFAM" id="SSF88697">
    <property type="entry name" value="PUA domain-like"/>
    <property type="match status" value="1"/>
</dbReference>
<reference evidence="2" key="1">
    <citation type="journal article" date="2014" name="Int. J. Syst. Evol. Microbiol.">
        <title>Complete genome sequence of Corynebacterium casei LMG S-19264T (=DSM 44701T), isolated from a smear-ripened cheese.</title>
        <authorList>
            <consortium name="US DOE Joint Genome Institute (JGI-PGF)"/>
            <person name="Walter F."/>
            <person name="Albersmeier A."/>
            <person name="Kalinowski J."/>
            <person name="Ruckert C."/>
        </authorList>
    </citation>
    <scope>NUCLEOTIDE SEQUENCE</scope>
    <source>
        <strain evidence="2">CGMCC 1.15085</strain>
    </source>
</reference>
<dbReference type="AlphaFoldDB" id="A0A916T9T2"/>
<sequence>MPTTRTWIIVVSREHARRGVAEGYIMANHGKKAPLVRMSVGDRILIYSPKSAYPDGEPLRAITIVGDVTGEAPEPSAVIPGGYRLAASLHEITPVPLDDMRGHLPAGRLRFGCFELPADDAAAIESLIAGQ</sequence>